<protein>
    <recommendedName>
        <fullName evidence="15">Protein kinase domain-containing protein</fullName>
    </recommendedName>
</protein>
<dbReference type="PANTHER" id="PTHR27009">
    <property type="entry name" value="RUST RESISTANCE KINASE LR10-RELATED"/>
    <property type="match status" value="1"/>
</dbReference>
<dbReference type="EMBL" id="OOIL02000779">
    <property type="protein sequence ID" value="VFQ69140.1"/>
    <property type="molecule type" value="Genomic_DNA"/>
</dbReference>
<feature type="transmembrane region" description="Helical" evidence="13">
    <location>
        <begin position="239"/>
        <end position="259"/>
    </location>
</feature>
<feature type="binding site" evidence="12">
    <location>
        <position position="327"/>
    </location>
    <ligand>
        <name>ATP</name>
        <dbReference type="ChEBI" id="CHEBI:30616"/>
    </ligand>
</feature>
<keyword evidence="5 14" id="KW-0732">Signal</keyword>
<feature type="chain" id="PRO_5019714741" description="Protein kinase domain-containing protein" evidence="14">
    <location>
        <begin position="25"/>
        <end position="612"/>
    </location>
</feature>
<keyword evidence="2" id="KW-0723">Serine/threonine-protein kinase</keyword>
<dbReference type="PROSITE" id="PS00107">
    <property type="entry name" value="PROTEIN_KINASE_ATP"/>
    <property type="match status" value="1"/>
</dbReference>
<name>A0A484KV11_9ASTE</name>
<evidence type="ECO:0000256" key="6">
    <source>
        <dbReference type="ARBA" id="ARBA00022741"/>
    </source>
</evidence>
<dbReference type="GO" id="GO:0030247">
    <property type="term" value="F:polysaccharide binding"/>
    <property type="evidence" value="ECO:0007669"/>
    <property type="project" value="InterPro"/>
</dbReference>
<dbReference type="FunFam" id="3.30.200.20:FF:000178">
    <property type="entry name" value="serine/threonine-protein kinase PBS1-like"/>
    <property type="match status" value="1"/>
</dbReference>
<dbReference type="InterPro" id="IPR017441">
    <property type="entry name" value="Protein_kinase_ATP_BS"/>
</dbReference>
<evidence type="ECO:0000256" key="13">
    <source>
        <dbReference type="SAM" id="Phobius"/>
    </source>
</evidence>
<keyword evidence="10 13" id="KW-0472">Membrane</keyword>
<comment type="subcellular location">
    <subcellularLocation>
        <location evidence="1">Membrane</location>
        <topology evidence="1">Single-pass type I membrane protein</topology>
    </subcellularLocation>
</comment>
<dbReference type="GO" id="GO:0016020">
    <property type="term" value="C:membrane"/>
    <property type="evidence" value="ECO:0007669"/>
    <property type="project" value="UniProtKB-SubCell"/>
</dbReference>
<keyword evidence="11" id="KW-0325">Glycoprotein</keyword>
<evidence type="ECO:0000256" key="1">
    <source>
        <dbReference type="ARBA" id="ARBA00004479"/>
    </source>
</evidence>
<evidence type="ECO:0000256" key="4">
    <source>
        <dbReference type="ARBA" id="ARBA00022692"/>
    </source>
</evidence>
<dbReference type="SUPFAM" id="SSF56112">
    <property type="entry name" value="Protein kinase-like (PK-like)"/>
    <property type="match status" value="1"/>
</dbReference>
<dbReference type="FunFam" id="1.10.510.10:FF:000590">
    <property type="entry name" value="PR5-like receptor kinase"/>
    <property type="match status" value="1"/>
</dbReference>
<dbReference type="OrthoDB" id="1632094at2759"/>
<evidence type="ECO:0000256" key="8">
    <source>
        <dbReference type="ARBA" id="ARBA00022840"/>
    </source>
</evidence>
<evidence type="ECO:0000256" key="11">
    <source>
        <dbReference type="ARBA" id="ARBA00023180"/>
    </source>
</evidence>
<accession>A0A484KV11</accession>
<dbReference type="AlphaFoldDB" id="A0A484KV11"/>
<dbReference type="InterPro" id="IPR000719">
    <property type="entry name" value="Prot_kinase_dom"/>
</dbReference>
<proteinExistence type="predicted"/>
<dbReference type="Pfam" id="PF00069">
    <property type="entry name" value="Pkinase"/>
    <property type="match status" value="1"/>
</dbReference>
<dbReference type="Gene3D" id="3.30.200.20">
    <property type="entry name" value="Phosphorylase Kinase, domain 1"/>
    <property type="match status" value="1"/>
</dbReference>
<evidence type="ECO:0000313" key="17">
    <source>
        <dbReference type="Proteomes" id="UP000595140"/>
    </source>
</evidence>
<reference evidence="16 17" key="1">
    <citation type="submission" date="2018-04" db="EMBL/GenBank/DDBJ databases">
        <authorList>
            <person name="Vogel A."/>
        </authorList>
    </citation>
    <scope>NUCLEOTIDE SEQUENCE [LARGE SCALE GENOMIC DNA]</scope>
</reference>
<evidence type="ECO:0000256" key="7">
    <source>
        <dbReference type="ARBA" id="ARBA00022777"/>
    </source>
</evidence>
<keyword evidence="4 13" id="KW-0812">Transmembrane</keyword>
<keyword evidence="17" id="KW-1185">Reference proteome</keyword>
<dbReference type="PROSITE" id="PS00108">
    <property type="entry name" value="PROTEIN_KINASE_ST"/>
    <property type="match status" value="1"/>
</dbReference>
<feature type="domain" description="Protein kinase" evidence="15">
    <location>
        <begin position="299"/>
        <end position="585"/>
    </location>
</feature>
<dbReference type="GO" id="GO:0004674">
    <property type="term" value="F:protein serine/threonine kinase activity"/>
    <property type="evidence" value="ECO:0007669"/>
    <property type="project" value="UniProtKB-KW"/>
</dbReference>
<dbReference type="InterPro" id="IPR011009">
    <property type="entry name" value="Kinase-like_dom_sf"/>
</dbReference>
<dbReference type="PROSITE" id="PS50011">
    <property type="entry name" value="PROTEIN_KINASE_DOM"/>
    <property type="match status" value="1"/>
</dbReference>
<evidence type="ECO:0000313" key="16">
    <source>
        <dbReference type="EMBL" id="VFQ69140.1"/>
    </source>
</evidence>
<evidence type="ECO:0000256" key="12">
    <source>
        <dbReference type="PROSITE-ProRule" id="PRU10141"/>
    </source>
</evidence>
<evidence type="ECO:0000256" key="2">
    <source>
        <dbReference type="ARBA" id="ARBA00022527"/>
    </source>
</evidence>
<dbReference type="Gene3D" id="1.10.510.10">
    <property type="entry name" value="Transferase(Phosphotransferase) domain 1"/>
    <property type="match status" value="1"/>
</dbReference>
<dbReference type="CDD" id="cd14066">
    <property type="entry name" value="STKc_IRAK"/>
    <property type="match status" value="1"/>
</dbReference>
<dbReference type="InterPro" id="IPR025287">
    <property type="entry name" value="WAK_GUB"/>
</dbReference>
<evidence type="ECO:0000256" key="5">
    <source>
        <dbReference type="ARBA" id="ARBA00022729"/>
    </source>
</evidence>
<evidence type="ECO:0000256" key="9">
    <source>
        <dbReference type="ARBA" id="ARBA00022989"/>
    </source>
</evidence>
<evidence type="ECO:0000256" key="14">
    <source>
        <dbReference type="SAM" id="SignalP"/>
    </source>
</evidence>
<keyword evidence="3" id="KW-0808">Transferase</keyword>
<feature type="signal peptide" evidence="14">
    <location>
        <begin position="1"/>
        <end position="24"/>
    </location>
</feature>
<evidence type="ECO:0000256" key="10">
    <source>
        <dbReference type="ARBA" id="ARBA00023136"/>
    </source>
</evidence>
<dbReference type="Proteomes" id="UP000595140">
    <property type="component" value="Unassembled WGS sequence"/>
</dbReference>
<keyword evidence="6 12" id="KW-0547">Nucleotide-binding</keyword>
<dbReference type="Pfam" id="PF13947">
    <property type="entry name" value="GUB_WAK_bind"/>
    <property type="match status" value="1"/>
</dbReference>
<gene>
    <name evidence="16" type="ORF">CCAM_LOCUS10916</name>
</gene>
<evidence type="ECO:0000259" key="15">
    <source>
        <dbReference type="PROSITE" id="PS50011"/>
    </source>
</evidence>
<organism evidence="16 17">
    <name type="scientific">Cuscuta campestris</name>
    <dbReference type="NCBI Taxonomy" id="132261"/>
    <lineage>
        <taxon>Eukaryota</taxon>
        <taxon>Viridiplantae</taxon>
        <taxon>Streptophyta</taxon>
        <taxon>Embryophyta</taxon>
        <taxon>Tracheophyta</taxon>
        <taxon>Spermatophyta</taxon>
        <taxon>Magnoliopsida</taxon>
        <taxon>eudicotyledons</taxon>
        <taxon>Gunneridae</taxon>
        <taxon>Pentapetalae</taxon>
        <taxon>asterids</taxon>
        <taxon>lamiids</taxon>
        <taxon>Solanales</taxon>
        <taxon>Convolvulaceae</taxon>
        <taxon>Cuscuteae</taxon>
        <taxon>Cuscuta</taxon>
        <taxon>Cuscuta subgen. Grammica</taxon>
        <taxon>Cuscuta sect. Cleistogrammica</taxon>
    </lineage>
</organism>
<dbReference type="InterPro" id="IPR045874">
    <property type="entry name" value="LRK10/LRL21-25-like"/>
</dbReference>
<dbReference type="GO" id="GO:0005524">
    <property type="term" value="F:ATP binding"/>
    <property type="evidence" value="ECO:0007669"/>
    <property type="project" value="UniProtKB-UniRule"/>
</dbReference>
<keyword evidence="8 12" id="KW-0067">ATP-binding</keyword>
<evidence type="ECO:0000256" key="3">
    <source>
        <dbReference type="ARBA" id="ARBA00022679"/>
    </source>
</evidence>
<sequence length="612" mass="68477">MPATRNRILVFCFFILFFTAAAAAAAAGALVDQNECRETRCGRHGPAVKFPFRIKERQPAACGYPGFDLICASKTLLLQLPNSVNLSVRAIDYASQSITVAPWGCPATMFRKLNVSSSPFQFVDGKDEYTLLNCTVRTEEPPWPLLIPFLSDPGGGYQVFALYSLTSVRGFYDFLQSCTKMYDITVPESALTNPFKMNWSGPVCRFCEEEGKYCKLVQQKTNQTECYDLPTQGSIKKKVIAGAVLGSVFLIAALVVVCYKYTLVRAERKYQIKVKKFLDDYKALKPTRFLFADLERMTNQFRFELGNGGYGTVFKGKLSDDVIVAVKVLNDSKAKGEEFINEVGTLAKIHHANIVRLIGFCAEGFKRAIVYEYLSNDSLQRFISSADSKNHILGWKSLERIAIGIAKGIEYLHRGCDERILHFDIKPHNVLLDHNLNPKITDFGLAKLCSTDQSLVSMTTARGTIGYMAPEVFSRNFGKVSYKSDVYSFGMLLLEMVSGRKIVDTESNIEDQVNFPEWIYNVLDQGEDLRFDIEEEIDVKVGKKLAIVGLSCIQWNPVHRPSMGIALQMLEGEGDDLSAPLNPFIAKAPSTRNTSAIANHIRQRLEAIEEVE</sequence>
<dbReference type="InterPro" id="IPR008271">
    <property type="entry name" value="Ser/Thr_kinase_AS"/>
</dbReference>
<keyword evidence="7" id="KW-0418">Kinase</keyword>
<keyword evidence="9 13" id="KW-1133">Transmembrane helix</keyword>
<dbReference type="SMART" id="SM00220">
    <property type="entry name" value="S_TKc"/>
    <property type="match status" value="1"/>
</dbReference>